<feature type="chain" id="PRO_5046571184" evidence="1">
    <location>
        <begin position="24"/>
        <end position="233"/>
    </location>
</feature>
<accession>A0ABM9M0I4</accession>
<evidence type="ECO:0000313" key="2">
    <source>
        <dbReference type="EMBL" id="CAJ1507942.1"/>
    </source>
</evidence>
<keyword evidence="1" id="KW-0732">Signal</keyword>
<dbReference type="RefSeq" id="WP_308479045.1">
    <property type="nucleotide sequence ID" value="NZ_OY726397.1"/>
</dbReference>
<dbReference type="InterPro" id="IPR013078">
    <property type="entry name" value="His_Pase_superF_clade-1"/>
</dbReference>
<dbReference type="Pfam" id="PF00300">
    <property type="entry name" value="His_Phos_1"/>
    <property type="match status" value="1"/>
</dbReference>
<dbReference type="SUPFAM" id="SSF53254">
    <property type="entry name" value="Phosphoglycerate mutase-like"/>
    <property type="match status" value="1"/>
</dbReference>
<dbReference type="SMART" id="SM00855">
    <property type="entry name" value="PGAM"/>
    <property type="match status" value="1"/>
</dbReference>
<dbReference type="InterPro" id="IPR029033">
    <property type="entry name" value="His_PPase_superfam"/>
</dbReference>
<proteinExistence type="predicted"/>
<organism evidence="2 3">
    <name type="scientific">[Mycobacterium] burgundiense</name>
    <dbReference type="NCBI Taxonomy" id="3064286"/>
    <lineage>
        <taxon>Bacteria</taxon>
        <taxon>Bacillati</taxon>
        <taxon>Actinomycetota</taxon>
        <taxon>Actinomycetes</taxon>
        <taxon>Mycobacteriales</taxon>
        <taxon>Mycobacteriaceae</taxon>
        <taxon>Mycolicibacterium</taxon>
    </lineage>
</organism>
<protein>
    <submittedName>
        <fullName evidence="2">Histidine phosphatase family protein</fullName>
        <ecNumber evidence="2">3.1.3.-</ecNumber>
    </submittedName>
</protein>
<dbReference type="InterPro" id="IPR050275">
    <property type="entry name" value="PGM_Phosphatase"/>
</dbReference>
<keyword evidence="3" id="KW-1185">Reference proteome</keyword>
<dbReference type="GO" id="GO:0016787">
    <property type="term" value="F:hydrolase activity"/>
    <property type="evidence" value="ECO:0007669"/>
    <property type="project" value="UniProtKB-KW"/>
</dbReference>
<dbReference type="EMBL" id="OY726397">
    <property type="protein sequence ID" value="CAJ1507942.1"/>
    <property type="molecule type" value="Genomic_DNA"/>
</dbReference>
<dbReference type="Gene3D" id="3.40.50.1240">
    <property type="entry name" value="Phosphoglycerate mutase-like"/>
    <property type="match status" value="1"/>
</dbReference>
<reference evidence="2 3" key="1">
    <citation type="submission" date="2023-08" db="EMBL/GenBank/DDBJ databases">
        <authorList>
            <person name="Folkvardsen B D."/>
            <person name="Norman A."/>
        </authorList>
    </citation>
    <scope>NUCLEOTIDE SEQUENCE [LARGE SCALE GENOMIC DNA]</scope>
    <source>
        <strain evidence="2 3">Mu0053</strain>
    </source>
</reference>
<dbReference type="EC" id="3.1.3.-" evidence="2"/>
<gene>
    <name evidence="2" type="ORF">MU0053_003680</name>
</gene>
<keyword evidence="2" id="KW-0378">Hydrolase</keyword>
<evidence type="ECO:0000313" key="3">
    <source>
        <dbReference type="Proteomes" id="UP001190465"/>
    </source>
</evidence>
<sequence>MPHAGLLGGKALAALFAVTVVGACSSGPPPPPSITLTLVRHAESEGNISGVIDTSVPGPGLTPEGKQQAEDLADELRGKDFDGIYASNMVRTAQTAAPLAADLGEQVEVLPGLREIEAGWFEGKPEDQIATTYFLAPVQWLEGNMDAAVPGSVSGKEFNDRFTGAVQEIYASGDKNPVAVAHAGSIMLWTLLNTVNSRESLLQTRPLPNTAIVVLEGNPITGWRLVSWDGLTL</sequence>
<feature type="signal peptide" evidence="1">
    <location>
        <begin position="1"/>
        <end position="23"/>
    </location>
</feature>
<dbReference type="CDD" id="cd07067">
    <property type="entry name" value="HP_PGM_like"/>
    <property type="match status" value="1"/>
</dbReference>
<evidence type="ECO:0000256" key="1">
    <source>
        <dbReference type="SAM" id="SignalP"/>
    </source>
</evidence>
<name>A0ABM9M0I4_9MYCO</name>
<dbReference type="PANTHER" id="PTHR48100:SF58">
    <property type="entry name" value="PE-PGRS FAMILY PROTEIN PE_PGRS11"/>
    <property type="match status" value="1"/>
</dbReference>
<dbReference type="PANTHER" id="PTHR48100">
    <property type="entry name" value="BROAD-SPECIFICITY PHOSPHATASE YOR283W-RELATED"/>
    <property type="match status" value="1"/>
</dbReference>
<dbReference type="Proteomes" id="UP001190465">
    <property type="component" value="Chromosome"/>
</dbReference>